<dbReference type="Pfam" id="PF02225">
    <property type="entry name" value="PA"/>
    <property type="match status" value="1"/>
</dbReference>
<dbReference type="PRINTS" id="PR00723">
    <property type="entry name" value="SUBTILISIN"/>
</dbReference>
<dbReference type="PANTHER" id="PTHR43806:SF11">
    <property type="entry name" value="CEREVISIN-RELATED"/>
    <property type="match status" value="1"/>
</dbReference>
<dbReference type="Gene3D" id="3.50.30.30">
    <property type="match status" value="1"/>
</dbReference>
<feature type="chain" id="PRO_5046842986" evidence="10">
    <location>
        <begin position="20"/>
        <end position="1036"/>
    </location>
</feature>
<dbReference type="PROSITE" id="PS51892">
    <property type="entry name" value="SUBTILASE"/>
    <property type="match status" value="1"/>
</dbReference>
<keyword evidence="6 8" id="KW-0378">Hydrolase</keyword>
<evidence type="ECO:0000256" key="5">
    <source>
        <dbReference type="ARBA" id="ARBA00022729"/>
    </source>
</evidence>
<dbReference type="PROSITE" id="PS00138">
    <property type="entry name" value="SUBTILASE_SER"/>
    <property type="match status" value="1"/>
</dbReference>
<feature type="domain" description="PA" evidence="12">
    <location>
        <begin position="431"/>
        <end position="514"/>
    </location>
</feature>
<dbReference type="SUPFAM" id="SSF52743">
    <property type="entry name" value="Subtilisin-like"/>
    <property type="match status" value="1"/>
</dbReference>
<dbReference type="InterPro" id="IPR000209">
    <property type="entry name" value="Peptidase_S8/S53_dom"/>
</dbReference>
<dbReference type="RefSeq" id="WP_342372328.1">
    <property type="nucleotide sequence ID" value="NZ_CP115965.1"/>
</dbReference>
<evidence type="ECO:0000313" key="13">
    <source>
        <dbReference type="EMBL" id="WZW98222.1"/>
    </source>
</evidence>
<dbReference type="SUPFAM" id="SSF52025">
    <property type="entry name" value="PA domain"/>
    <property type="match status" value="1"/>
</dbReference>
<accession>A0ABZ3C8W2</accession>
<feature type="active site" description="Charge relay system" evidence="8">
    <location>
        <position position="175"/>
    </location>
</feature>
<dbReference type="Gene3D" id="3.40.50.200">
    <property type="entry name" value="Peptidase S8/S53 domain"/>
    <property type="match status" value="1"/>
</dbReference>
<dbReference type="Pfam" id="PF00082">
    <property type="entry name" value="Peptidase_S8"/>
    <property type="match status" value="1"/>
</dbReference>
<feature type="active site" description="Charge relay system" evidence="8">
    <location>
        <position position="594"/>
    </location>
</feature>
<keyword evidence="4 8" id="KW-0645">Protease</keyword>
<dbReference type="PANTHER" id="PTHR43806">
    <property type="entry name" value="PEPTIDASE S8"/>
    <property type="match status" value="1"/>
</dbReference>
<evidence type="ECO:0000256" key="8">
    <source>
        <dbReference type="PROSITE-ProRule" id="PRU01240"/>
    </source>
</evidence>
<dbReference type="InterPro" id="IPR015500">
    <property type="entry name" value="Peptidase_S8_subtilisin-rel"/>
</dbReference>
<protein>
    <submittedName>
        <fullName evidence="13">S8 family serine peptidase</fullName>
    </submittedName>
</protein>
<evidence type="ECO:0000256" key="6">
    <source>
        <dbReference type="ARBA" id="ARBA00022801"/>
    </source>
</evidence>
<evidence type="ECO:0000256" key="2">
    <source>
        <dbReference type="ARBA" id="ARBA00022512"/>
    </source>
</evidence>
<evidence type="ECO:0000256" key="4">
    <source>
        <dbReference type="ARBA" id="ARBA00022670"/>
    </source>
</evidence>
<feature type="signal peptide" evidence="10">
    <location>
        <begin position="1"/>
        <end position="19"/>
    </location>
</feature>
<keyword evidence="3" id="KW-0964">Secreted</keyword>
<evidence type="ECO:0000313" key="14">
    <source>
        <dbReference type="Proteomes" id="UP001434337"/>
    </source>
</evidence>
<dbReference type="InterPro" id="IPR050131">
    <property type="entry name" value="Peptidase_S8_subtilisin-like"/>
</dbReference>
<dbReference type="InterPro" id="IPR023828">
    <property type="entry name" value="Peptidase_S8_Ser-AS"/>
</dbReference>
<gene>
    <name evidence="13" type="ORF">PCC79_15230</name>
</gene>
<proteinExistence type="inferred from homology"/>
<evidence type="ECO:0000256" key="1">
    <source>
        <dbReference type="ARBA" id="ARBA00011073"/>
    </source>
</evidence>
<dbReference type="InterPro" id="IPR036852">
    <property type="entry name" value="Peptidase_S8/S53_dom_sf"/>
</dbReference>
<organism evidence="13 14">
    <name type="scientific">Propioniciclava soli</name>
    <dbReference type="NCBI Taxonomy" id="2775081"/>
    <lineage>
        <taxon>Bacteria</taxon>
        <taxon>Bacillati</taxon>
        <taxon>Actinomycetota</taxon>
        <taxon>Actinomycetes</taxon>
        <taxon>Propionibacteriales</taxon>
        <taxon>Propionibacteriaceae</taxon>
        <taxon>Propioniciclava</taxon>
    </lineage>
</organism>
<dbReference type="InterPro" id="IPR023827">
    <property type="entry name" value="Peptidase_S8_Asp-AS"/>
</dbReference>
<dbReference type="Proteomes" id="UP001434337">
    <property type="component" value="Chromosome"/>
</dbReference>
<comment type="similarity">
    <text evidence="1 8 9">Belongs to the peptidase S8 family.</text>
</comment>
<evidence type="ECO:0000256" key="9">
    <source>
        <dbReference type="RuleBase" id="RU003355"/>
    </source>
</evidence>
<evidence type="ECO:0000256" key="7">
    <source>
        <dbReference type="ARBA" id="ARBA00022825"/>
    </source>
</evidence>
<keyword evidence="14" id="KW-1185">Reference proteome</keyword>
<keyword evidence="5 10" id="KW-0732">Signal</keyword>
<evidence type="ECO:0000259" key="12">
    <source>
        <dbReference type="Pfam" id="PF02225"/>
    </source>
</evidence>
<evidence type="ECO:0000256" key="10">
    <source>
        <dbReference type="SAM" id="SignalP"/>
    </source>
</evidence>
<keyword evidence="7 8" id="KW-0720">Serine protease</keyword>
<keyword evidence="2" id="KW-0134">Cell wall</keyword>
<feature type="domain" description="Peptidase S8/S53" evidence="11">
    <location>
        <begin position="166"/>
        <end position="631"/>
    </location>
</feature>
<dbReference type="InterPro" id="IPR046450">
    <property type="entry name" value="PA_dom_sf"/>
</dbReference>
<feature type="active site" description="Charge relay system" evidence="8">
    <location>
        <position position="249"/>
    </location>
</feature>
<evidence type="ECO:0000256" key="3">
    <source>
        <dbReference type="ARBA" id="ARBA00022525"/>
    </source>
</evidence>
<dbReference type="PROSITE" id="PS00136">
    <property type="entry name" value="SUBTILASE_ASP"/>
    <property type="match status" value="1"/>
</dbReference>
<name>A0ABZ3C8W2_9ACTN</name>
<reference evidence="13 14" key="1">
    <citation type="journal article" date="2023" name="Environ Microbiome">
        <title>A coral-associated actinobacterium mitigates coral bleaching under heat stress.</title>
        <authorList>
            <person name="Li J."/>
            <person name="Zou Y."/>
            <person name="Li Q."/>
            <person name="Zhang J."/>
            <person name="Bourne D.G."/>
            <person name="Lyu Y."/>
            <person name="Liu C."/>
            <person name="Zhang S."/>
        </authorList>
    </citation>
    <scope>NUCLEOTIDE SEQUENCE [LARGE SCALE GENOMIC DNA]</scope>
    <source>
        <strain evidence="13 14">SCSIO 13291</strain>
    </source>
</reference>
<evidence type="ECO:0000259" key="11">
    <source>
        <dbReference type="Pfam" id="PF00082"/>
    </source>
</evidence>
<dbReference type="EMBL" id="CP115965">
    <property type="protein sequence ID" value="WZW98222.1"/>
    <property type="molecule type" value="Genomic_DNA"/>
</dbReference>
<dbReference type="InterPro" id="IPR034213">
    <property type="entry name" value="S8_Vpr-like"/>
</dbReference>
<dbReference type="InterPro" id="IPR003137">
    <property type="entry name" value="PA_domain"/>
</dbReference>
<dbReference type="CDD" id="cd07474">
    <property type="entry name" value="Peptidases_S8_subtilisin_Vpr-like"/>
    <property type="match status" value="1"/>
</dbReference>
<sequence>MIAGVAALAIAATPMVAYAAPATATGADRFEKTQAGLVDTAIMPTSLTDTEPVDVIVEMASDPVAVVQAKQGSLSERQKENVRSKLRGEQAAVADAAEAEGGEVLAQMQDAYNGVKVRVSKQELTSLAEKPGVKAIHAVEIHERTNHISVPYLGVPEVWESTGYTGAGIKVAIIDTGIDYTHADFGGPGTVEAFEAAEATSTEPADPALFGPNAPRIKGGIDLVGNDYDAGEADSVPQPDPNPLDCNGHGTHVAGSTGGGGVTADGQAYSGPYNAATADQDWLIGPGVAPEVDLYAVRVFGCSGSTDVTVEAIDWSVANGMDVINMSLGSSYGTADDPSAVAAANAVGAGVVVVASAGNSGPNPYLTGSPGTGRGVISVAANDATESFPAARITLPDGSSIDAINANGAALPSGPARVVVLKDNPATGENEALGCSVNAYTSNGITPGYNQVAVSQRGTCARVARAIYAQQAGAVAAVMVNNTAAFPPYEGPIVENPDDGTPYTVTIPFLGVRGVLGTAPTDDGDRLVAAAGGSVTMTASTLANPTFSEYGSFTSGGPRTGDSGAKPNVTAPGVSIRSAQVGAGNGFSYKSGTSMAAPHVAGVAALAVEAHPTWNARALSDALVNTADADAIANYRLTLGGAGLVDPAGVVAARVTASGDQFTTTSGVYREPSLSFGFAESTKRDITGVKRVVLTNHTNAPVTYTVSTEASPQSKPATVSVNRQRVTVPANRTANVQVTLRVPVETIGGALEGGFAMHEVSGSVVFTGPDTIKVPYLLVPRADSDLTANVRGRVERNNVSINLRNRGAVEGVADVYQAGLEDAEGDATLAGHPGTDVRAAGVQSFESDGNDQLLVFAINSWDRYSNAARNNTQVIIDTNGDDEADYVVYATDSGLVRTGDVNGSNEVFIRDVANARTLAAGYLAQSPTDNSTVLIPVRASSLGLSAEDGDFTYTAYVSSITDSGANDSFDGSARFNPWAPALETGQYEPVAAGSNSSLPITIDADALADQQPLGSMVVVLDNAAGAAEAHVLQLQG</sequence>